<dbReference type="PANTHER" id="PTHR34848">
    <property type="match status" value="1"/>
</dbReference>
<keyword evidence="10" id="KW-0169">Cobalamin biosynthesis</keyword>
<name>A0A935CEA7_9MICO</name>
<comment type="catalytic activity">
    <reaction evidence="2">
        <text>adenosylcob(III)inamide phosphate + GTP + H(+) = adenosylcob(III)inamide-GDP + diphosphate</text>
        <dbReference type="Rhea" id="RHEA:22712"/>
        <dbReference type="ChEBI" id="CHEBI:15378"/>
        <dbReference type="ChEBI" id="CHEBI:33019"/>
        <dbReference type="ChEBI" id="CHEBI:37565"/>
        <dbReference type="ChEBI" id="CHEBI:58502"/>
        <dbReference type="ChEBI" id="CHEBI:60487"/>
        <dbReference type="EC" id="2.7.7.62"/>
    </reaction>
</comment>
<evidence type="ECO:0000256" key="1">
    <source>
        <dbReference type="ARBA" id="ARBA00000312"/>
    </source>
</evidence>
<comment type="catalytic activity">
    <reaction evidence="3">
        <text>adenosylcob(III)inamide + GTP = adenosylcob(III)inamide phosphate + GDP + H(+)</text>
        <dbReference type="Rhea" id="RHEA:15765"/>
        <dbReference type="ChEBI" id="CHEBI:2480"/>
        <dbReference type="ChEBI" id="CHEBI:15378"/>
        <dbReference type="ChEBI" id="CHEBI:37565"/>
        <dbReference type="ChEBI" id="CHEBI:58189"/>
        <dbReference type="ChEBI" id="CHEBI:58502"/>
        <dbReference type="EC" id="2.7.1.156"/>
    </reaction>
</comment>
<dbReference type="GO" id="GO:0009236">
    <property type="term" value="P:cobalamin biosynthetic process"/>
    <property type="evidence" value="ECO:0007669"/>
    <property type="project" value="UniProtKB-KW"/>
</dbReference>
<evidence type="ECO:0000256" key="6">
    <source>
        <dbReference type="ARBA" id="ARBA00005159"/>
    </source>
</evidence>
<protein>
    <recommendedName>
        <fullName evidence="16">Adenosylcobinamide kinase</fullName>
        <ecNumber evidence="8">2.7.1.156</ecNumber>
        <ecNumber evidence="9">2.7.7.62</ecNumber>
    </recommendedName>
    <alternativeName>
        <fullName evidence="17">Adenosylcobinamide-phosphate guanylyltransferase</fullName>
    </alternativeName>
</protein>
<evidence type="ECO:0000256" key="10">
    <source>
        <dbReference type="ARBA" id="ARBA00022573"/>
    </source>
</evidence>
<evidence type="ECO:0000256" key="4">
    <source>
        <dbReference type="ARBA" id="ARBA00003889"/>
    </source>
</evidence>
<feature type="active site" description="GMP-histidine intermediate" evidence="18">
    <location>
        <position position="53"/>
    </location>
</feature>
<feature type="binding site" evidence="19">
    <location>
        <begin position="8"/>
        <end position="15"/>
    </location>
    <ligand>
        <name>GTP</name>
        <dbReference type="ChEBI" id="CHEBI:37565"/>
    </ligand>
</feature>
<evidence type="ECO:0000313" key="21">
    <source>
        <dbReference type="Proteomes" id="UP000718281"/>
    </source>
</evidence>
<evidence type="ECO:0000256" key="5">
    <source>
        <dbReference type="ARBA" id="ARBA00004692"/>
    </source>
</evidence>
<dbReference type="Proteomes" id="UP000718281">
    <property type="component" value="Unassembled WGS sequence"/>
</dbReference>
<evidence type="ECO:0000256" key="2">
    <source>
        <dbReference type="ARBA" id="ARBA00000711"/>
    </source>
</evidence>
<feature type="binding site" evidence="19">
    <location>
        <position position="83"/>
    </location>
    <ligand>
        <name>GTP</name>
        <dbReference type="ChEBI" id="CHEBI:37565"/>
    </ligand>
</feature>
<dbReference type="GO" id="GO:0008820">
    <property type="term" value="F:cobinamide phosphate guanylyltransferase activity"/>
    <property type="evidence" value="ECO:0007669"/>
    <property type="project" value="UniProtKB-EC"/>
</dbReference>
<dbReference type="Gene3D" id="3.40.50.300">
    <property type="entry name" value="P-loop containing nucleotide triphosphate hydrolases"/>
    <property type="match status" value="1"/>
</dbReference>
<sequence length="180" mass="18918">MSVTVVTGGVRSGKSRHAEALLAERDDVTYIATGQPADADADDAEWRERVARHQAARPTTWTTVETLDLVPLLDMPGGPLLVECLGTWVTGLVDRAGLWDDLPAAAALVEAEGAALAEALTRTSRDVVLVTNEVGWSLVPLTPSGRFFTDALGRVNTAVAGVADHAVLVVLGRALTLVSL</sequence>
<dbReference type="GO" id="GO:0043752">
    <property type="term" value="F:adenosylcobinamide kinase activity"/>
    <property type="evidence" value="ECO:0007669"/>
    <property type="project" value="UniProtKB-EC"/>
</dbReference>
<keyword evidence="15 19" id="KW-0342">GTP-binding</keyword>
<evidence type="ECO:0000256" key="18">
    <source>
        <dbReference type="PIRSR" id="PIRSR006135-1"/>
    </source>
</evidence>
<feature type="binding site" evidence="19">
    <location>
        <begin position="32"/>
        <end position="34"/>
    </location>
    <ligand>
        <name>GTP</name>
        <dbReference type="ChEBI" id="CHEBI:37565"/>
    </ligand>
</feature>
<evidence type="ECO:0000256" key="12">
    <source>
        <dbReference type="ARBA" id="ARBA00022741"/>
    </source>
</evidence>
<evidence type="ECO:0000256" key="7">
    <source>
        <dbReference type="ARBA" id="ARBA00007490"/>
    </source>
</evidence>
<dbReference type="EC" id="2.7.7.62" evidence="9"/>
<keyword evidence="11" id="KW-0808">Transferase</keyword>
<dbReference type="InterPro" id="IPR003203">
    <property type="entry name" value="CobU/CobP"/>
</dbReference>
<evidence type="ECO:0000256" key="8">
    <source>
        <dbReference type="ARBA" id="ARBA00012016"/>
    </source>
</evidence>
<evidence type="ECO:0000256" key="16">
    <source>
        <dbReference type="ARBA" id="ARBA00029570"/>
    </source>
</evidence>
<keyword evidence="20" id="KW-0548">Nucleotidyltransferase</keyword>
<dbReference type="EC" id="2.7.1.156" evidence="8"/>
<evidence type="ECO:0000256" key="9">
    <source>
        <dbReference type="ARBA" id="ARBA00012523"/>
    </source>
</evidence>
<keyword evidence="12 19" id="KW-0547">Nucleotide-binding</keyword>
<dbReference type="GO" id="GO:0005525">
    <property type="term" value="F:GTP binding"/>
    <property type="evidence" value="ECO:0007669"/>
    <property type="project" value="UniProtKB-KW"/>
</dbReference>
<accession>A0A935CEA7</accession>
<organism evidence="20 21">
    <name type="scientific">Candidatus Phosphoribacter hodrii</name>
    <dbReference type="NCBI Taxonomy" id="2953743"/>
    <lineage>
        <taxon>Bacteria</taxon>
        <taxon>Bacillati</taxon>
        <taxon>Actinomycetota</taxon>
        <taxon>Actinomycetes</taxon>
        <taxon>Micrococcales</taxon>
        <taxon>Dermatophilaceae</taxon>
        <taxon>Candidatus Phosphoribacter</taxon>
    </lineage>
</organism>
<comment type="similarity">
    <text evidence="7">Belongs to the CobU/CobP family.</text>
</comment>
<evidence type="ECO:0000256" key="14">
    <source>
        <dbReference type="ARBA" id="ARBA00022840"/>
    </source>
</evidence>
<dbReference type="AlphaFoldDB" id="A0A935CEA7"/>
<proteinExistence type="inferred from homology"/>
<feature type="binding site" evidence="19">
    <location>
        <position position="65"/>
    </location>
    <ligand>
        <name>GTP</name>
        <dbReference type="ChEBI" id="CHEBI:37565"/>
    </ligand>
</feature>
<dbReference type="Pfam" id="PF02283">
    <property type="entry name" value="CobU"/>
    <property type="match status" value="1"/>
</dbReference>
<evidence type="ECO:0000256" key="17">
    <source>
        <dbReference type="ARBA" id="ARBA00030571"/>
    </source>
</evidence>
<evidence type="ECO:0000256" key="11">
    <source>
        <dbReference type="ARBA" id="ARBA00022679"/>
    </source>
</evidence>
<comment type="catalytic activity">
    <reaction evidence="1">
        <text>adenosylcob(III)inamide + ATP = adenosylcob(III)inamide phosphate + ADP + H(+)</text>
        <dbReference type="Rhea" id="RHEA:15769"/>
        <dbReference type="ChEBI" id="CHEBI:2480"/>
        <dbReference type="ChEBI" id="CHEBI:15378"/>
        <dbReference type="ChEBI" id="CHEBI:30616"/>
        <dbReference type="ChEBI" id="CHEBI:58502"/>
        <dbReference type="ChEBI" id="CHEBI:456216"/>
        <dbReference type="EC" id="2.7.1.156"/>
    </reaction>
</comment>
<reference evidence="20 21" key="1">
    <citation type="submission" date="2020-10" db="EMBL/GenBank/DDBJ databases">
        <title>Connecting structure to function with the recovery of over 1000 high-quality activated sludge metagenome-assembled genomes encoding full-length rRNA genes using long-read sequencing.</title>
        <authorList>
            <person name="Singleton C.M."/>
            <person name="Petriglieri F."/>
            <person name="Kristensen J.M."/>
            <person name="Kirkegaard R.H."/>
            <person name="Michaelsen T.Y."/>
            <person name="Andersen M.H."/>
            <person name="Karst S.M."/>
            <person name="Dueholm M.S."/>
            <person name="Nielsen P.H."/>
            <person name="Albertsen M."/>
        </authorList>
    </citation>
    <scope>NUCLEOTIDE SEQUENCE [LARGE SCALE GENOMIC DNA]</scope>
    <source>
        <strain evidence="20">AalE_18-Q3-R2-46_BAT3C.188</strain>
    </source>
</reference>
<gene>
    <name evidence="20" type="ORF">IPF40_09525</name>
</gene>
<evidence type="ECO:0000256" key="19">
    <source>
        <dbReference type="PIRSR" id="PIRSR006135-2"/>
    </source>
</evidence>
<evidence type="ECO:0000313" key="20">
    <source>
        <dbReference type="EMBL" id="MBK6301265.1"/>
    </source>
</evidence>
<evidence type="ECO:0000256" key="3">
    <source>
        <dbReference type="ARBA" id="ARBA00001522"/>
    </source>
</evidence>
<dbReference type="PANTHER" id="PTHR34848:SF1">
    <property type="entry name" value="BIFUNCTIONAL ADENOSYLCOBALAMIN BIOSYNTHESIS PROTEIN COBU"/>
    <property type="match status" value="1"/>
</dbReference>
<dbReference type="GO" id="GO:0005524">
    <property type="term" value="F:ATP binding"/>
    <property type="evidence" value="ECO:0007669"/>
    <property type="project" value="UniProtKB-KW"/>
</dbReference>
<dbReference type="EMBL" id="JADIXZ010000004">
    <property type="protein sequence ID" value="MBK6301265.1"/>
    <property type="molecule type" value="Genomic_DNA"/>
</dbReference>
<keyword evidence="14" id="KW-0067">ATP-binding</keyword>
<evidence type="ECO:0000256" key="13">
    <source>
        <dbReference type="ARBA" id="ARBA00022777"/>
    </source>
</evidence>
<dbReference type="PIRSF" id="PIRSF006135">
    <property type="entry name" value="CobU"/>
    <property type="match status" value="1"/>
</dbReference>
<comment type="function">
    <text evidence="4">Catalyzes ATP-dependent phosphorylation of adenosylcobinamide and addition of GMP to adenosylcobinamide phosphate.</text>
</comment>
<comment type="pathway">
    <text evidence="5">Cofactor biosynthesis; adenosylcobalamin biosynthesis; adenosylcobalamin from cob(II)yrinate a,c-diamide: step 6/7.</text>
</comment>
<keyword evidence="13 20" id="KW-0418">Kinase</keyword>
<evidence type="ECO:0000256" key="15">
    <source>
        <dbReference type="ARBA" id="ARBA00023134"/>
    </source>
</evidence>
<dbReference type="InterPro" id="IPR027417">
    <property type="entry name" value="P-loop_NTPase"/>
</dbReference>
<dbReference type="CDD" id="cd00544">
    <property type="entry name" value="CobU"/>
    <property type="match status" value="1"/>
</dbReference>
<comment type="pathway">
    <text evidence="6">Cofactor biosynthesis; adenosylcobalamin biosynthesis; adenosylcobalamin from cob(II)yrinate a,c-diamide: step 5/7.</text>
</comment>
<comment type="caution">
    <text evidence="20">The sequence shown here is derived from an EMBL/GenBank/DDBJ whole genome shotgun (WGS) entry which is preliminary data.</text>
</comment>
<dbReference type="SUPFAM" id="SSF52540">
    <property type="entry name" value="P-loop containing nucleoside triphosphate hydrolases"/>
    <property type="match status" value="1"/>
</dbReference>